<feature type="region of interest" description="Disordered" evidence="9">
    <location>
        <begin position="1410"/>
        <end position="1432"/>
    </location>
</feature>
<dbReference type="EMBL" id="OX459121">
    <property type="protein sequence ID" value="CAI9104395.1"/>
    <property type="molecule type" value="Genomic_DNA"/>
</dbReference>
<evidence type="ECO:0000256" key="7">
    <source>
        <dbReference type="PROSITE-ProRule" id="PRU00283"/>
    </source>
</evidence>
<feature type="compositionally biased region" description="Polar residues" evidence="9">
    <location>
        <begin position="144"/>
        <end position="159"/>
    </location>
</feature>
<dbReference type="Pfam" id="PF00225">
    <property type="entry name" value="Kinesin"/>
    <property type="match status" value="1"/>
</dbReference>
<evidence type="ECO:0000259" key="10">
    <source>
        <dbReference type="PROSITE" id="PS50067"/>
    </source>
</evidence>
<dbReference type="PANTHER" id="PTHR37739:SF8">
    <property type="entry name" value="KINESIN-LIKE PROTEIN KIN-12D"/>
    <property type="match status" value="1"/>
</dbReference>
<dbReference type="InterPro" id="IPR027417">
    <property type="entry name" value="P-loop_NTPase"/>
</dbReference>
<feature type="compositionally biased region" description="Low complexity" evidence="9">
    <location>
        <begin position="166"/>
        <end position="175"/>
    </location>
</feature>
<keyword evidence="5 7" id="KW-0505">Motor protein</keyword>
<feature type="coiled-coil region" evidence="8">
    <location>
        <begin position="947"/>
        <end position="984"/>
    </location>
</feature>
<keyword evidence="2 7" id="KW-0547">Nucleotide-binding</keyword>
<evidence type="ECO:0000256" key="9">
    <source>
        <dbReference type="SAM" id="MobiDB-lite"/>
    </source>
</evidence>
<keyword evidence="3 7" id="KW-0067">ATP-binding</keyword>
<sequence>MLRDLKFLRRNSGQNETENVPVNPKDSLGPQVGVDLSSRPPLNVIQEPTQISKGVVDQEFSVRANKIDRTPTKSKGATPMHLRTPEKHGMKHRFGWTQKGDSSSAASESKDEGKVDISGNTSQLRSLANFITPRPSRPVGKANSECSSTQSTPTKSVSKPPNPGFSLASGSRLPSSGGGSRMSNFSALSKGIPISCNSVTVVNTVEVPRFELKEDPSFWLEHNVQVLIRVRPLNNAEKGNSGYARCLKQESAQSITWIGQPETRFTFDHVACESIDQETLFRMVGLPMVENCLSGYNSCMFAYGQTGSGKTHTMLGDIEDLEIKPSLNRGMTPRIFEFLFARIRAEEESRQDEKLRYHCKCSFLEIYNEQITDLLDPSSTNLLLREDMKKGVYVENLSEFEVQTVGDIIRLLRQGSSNRKVAATNMNRESSRSHSVFTCEIESRWEKDSTCNFRFARLNLVDLAGSERQKTSGAEGERLKEAANINKSLSTLGHVIMVLVDVANGRPRHVPYRDSRLTFLLQDSLGGNSKTTIIANVSPSICCAAETLNTLKFAQRAKLIQNNAVVNEDSSGDVVALQSQIRLLKEELSLLKRQNVSRALSFGPVDPAYKLYEVDDSCSEDPVATDLRTHSLNKEPKGSLRLSTRQFKTLESTLAGALRREQMADISIKQLEAEIEQLNRLVQQREEDTRCTKMMLKFREDKIQRMESLVGGLIPPDVFLVEENSMLANEIQLLRAKVEKNPEVTRFALENIRLLEQLRRFQDFYEEGEREMLLAEVSQLRDQFILSLDGNLKQHPQEANISKENISLQQELKKTQGELEECRNNLNRCLEYNNKLNREVENLRLSLNFGRSLEDDHDSSTEVIKESISEAPSFTNQSMVALRNEKKETLQGKMKEPLEEVLDLQLELDILKIILKEERSTRYEMEERAQAWLKDLNLSKERALFFAEQSEALREQLKEAKAIIEALECQQLLSINELEDLRNNNCHFGEKLHKQELELSSLKAQKHRQVFRKISSCQLSENEDSPMEKRLNKMHDSLEKAKRLNKRYQSDKAFQASHEEEMDEVRMQVEAETAEVIMCLQEELSLLQEEVQASNLKQLESKETLTLLQTQMKDLEEKLSALTNENTRLNNLLESKDSELTNFSEEWELLTSEIEAVLQGGHESLNDASDELYAISSSFPQKRSWISGQFDKMAKCNFEKELIIEELNHYLEDASNKRKDMDCMLNSLRGAAMVMTEAHQQECCQKDQEIFFLTSQLTAETSTVSELKEKIMRGEDQLRKTSTCATVAFVMVNRLSELNSKYLDELKYKDVQLMELADANVGKDNIIQRQASLVDDTERQIQSLRKDKEALESSCSDLGRKLSEEQNRADALGQELQEYEENTILRTGEKLKELQNGVSEVRSCIKDYVQGDGSSARADPTEDSSCLSNDENDEIRTGTKRITDANYLADIGKHKDENSINRKNLERRSKLKDVNNRDATIMLLKKEIESALESLNGVQAEIAELRSEKKRFSISEKESQRGIESILGQVLALSNAMDYLDKEFNIKINALEGKLQGFDRVLQCSCDSWFEQKELLEVELDDARVISTQKDTEASCILAKFEEVQNTMKDADIIINELMIANETLKLEVSEMKKKETLLVRERDSLINKVQRLEFTNGQKDGQLQEMEHRSKSDIEMMSNLMQELEHIVSQVQMASMEHCSSIASDCLSIKALFLDSMEQLSSYLEEIWSEIILKDTAISVLHLCHMGIVLEAVTGLNAEKGLLSHGLEESNTVISKLRNQNVQSIRELESCRTLEGKLLADIKNGFDRISRKEDETGELRLKLTAFERKISDLQFEEELMIQRSNSIGAEFTTLMKDLDLNNRDMLESFQDHERLLKEKEELLQSREECFLVEMCAKDIELLILSVQLEQVNAINADVEKAQLNSCEAFETCKEALVLQIIDASLTQLILKEREVELGLVHNNFDKTGKELQDLLSKLETRNATIAQMEGLNRTLLSDVESLKHVEALNDDLKVRLDEAMEAKQLLSLQVDKLKPECEKLIEEKKMMEVALEVSSGQVSSLEEQNKKLQNDNYLLESTYLQLQNKLDTTDSELRKLSCIEQEEKSLQAEILKVKEEYRLLLQDLENKKDDLEASSREKEIQLHDNQALRCRNSLLENQAAALQTELDLAKAKAHELQLHESVAKDDMLSTIQDLQAQVFRFTDFQEENAILRDELRGQMNQKQEYLSALSLKLAKSLNSMENVQASCGNMSYLVTAEATVLDNMFEELRVGFGRISRFLEEFEYLENLAKELTSETDTLKTELSRKDDILNGLLFDMSTLQESASISMDQKEEIGLLLASVDALEKELKLKSANLDETVAKVRGLDAQLKEKICMISALEKDTSEQQERVLSLTSLNADLLAKMEDGLKAMKSMEEELVDKRKVIEDLEAEIVKTEAVLHETSCKVESLQRKLNDVTAERDDLHEKVLVLKQELEMTHSVAEEAQEMAEIRKLHIEDKEEEVKLLERSVEELESTVNVLENKVEILKGEAERQRLEREELEIELQAIRGQMQSVNKYDADMKRKLDDRERILEETCQRVQFLEKEIAARDAEITRCKVHISELNLHAEAQGSEYKQKFKVLEAMLEQVKQEVPANIIANSSANKLEKNASKPRGSGSPFKCIGLGIAQQIKSEKEEELSARRQRIEELEALAASRQKEIFMLNARLATAESMTHDVIRDLLGLKLDMNSCATLLDNKQVQMLMDKAQLHNVQEEEVIKLKQQLNEFIKERKGWIEEMDRKQAEMVTAQVALEKLLQRDQLLTTENDILKVESTNYRKRVTELETEVKKLSGQQNLQQRIHHHAKIKEENNMLKCQNDELSMKLRKTEGLLLRVNQELAHYRAADGKGPSINFDEEQRLNNKLKETETERFQLAQELISLCTSILKVSSKNLMPRRFTQAFLDHIFQSFDTSSLN</sequence>
<feature type="coiled-coil region" evidence="8">
    <location>
        <begin position="1481"/>
        <end position="1508"/>
    </location>
</feature>
<evidence type="ECO:0000256" key="3">
    <source>
        <dbReference type="ARBA" id="ARBA00022840"/>
    </source>
</evidence>
<dbReference type="Gene3D" id="3.40.850.10">
    <property type="entry name" value="Kinesin motor domain"/>
    <property type="match status" value="1"/>
</dbReference>
<dbReference type="GO" id="GO:0005524">
    <property type="term" value="F:ATP binding"/>
    <property type="evidence" value="ECO:0007669"/>
    <property type="project" value="UniProtKB-UniRule"/>
</dbReference>
<keyword evidence="12" id="KW-1185">Reference proteome</keyword>
<dbReference type="SUPFAM" id="SSF52540">
    <property type="entry name" value="P-loop containing nucleoside triphosphate hydrolases"/>
    <property type="match status" value="1"/>
</dbReference>
<feature type="coiled-coil region" evidence="8">
    <location>
        <begin position="805"/>
        <end position="839"/>
    </location>
</feature>
<dbReference type="PANTHER" id="PTHR37739">
    <property type="entry name" value="KINESIN-LIKE PROTEIN KIN-12D"/>
    <property type="match status" value="1"/>
</dbReference>
<accession>A0AAV1D962</accession>
<evidence type="ECO:0000256" key="8">
    <source>
        <dbReference type="SAM" id="Coils"/>
    </source>
</evidence>
<evidence type="ECO:0000256" key="5">
    <source>
        <dbReference type="ARBA" id="ARBA00023175"/>
    </source>
</evidence>
<dbReference type="PRINTS" id="PR00380">
    <property type="entry name" value="KINESINHEAVY"/>
</dbReference>
<dbReference type="PROSITE" id="PS50067">
    <property type="entry name" value="KINESIN_MOTOR_2"/>
    <property type="match status" value="1"/>
</dbReference>
<name>A0AAV1D962_OLDCO</name>
<feature type="coiled-coil region" evidence="8">
    <location>
        <begin position="1327"/>
        <end position="1382"/>
    </location>
</feature>
<dbReference type="GO" id="GO:0007018">
    <property type="term" value="P:microtubule-based movement"/>
    <property type="evidence" value="ECO:0007669"/>
    <property type="project" value="InterPro"/>
</dbReference>
<feature type="coiled-coil region" evidence="8">
    <location>
        <begin position="2003"/>
        <end position="2180"/>
    </location>
</feature>
<evidence type="ECO:0000256" key="6">
    <source>
        <dbReference type="ARBA" id="ARBA00034488"/>
    </source>
</evidence>
<dbReference type="InterPro" id="IPR001752">
    <property type="entry name" value="Kinesin_motor_dom"/>
</dbReference>
<keyword evidence="1" id="KW-0493">Microtubule</keyword>
<dbReference type="GO" id="GO:0005874">
    <property type="term" value="C:microtubule"/>
    <property type="evidence" value="ECO:0007669"/>
    <property type="project" value="UniProtKB-KW"/>
</dbReference>
<organism evidence="11 12">
    <name type="scientific">Oldenlandia corymbosa var. corymbosa</name>
    <dbReference type="NCBI Taxonomy" id="529605"/>
    <lineage>
        <taxon>Eukaryota</taxon>
        <taxon>Viridiplantae</taxon>
        <taxon>Streptophyta</taxon>
        <taxon>Embryophyta</taxon>
        <taxon>Tracheophyta</taxon>
        <taxon>Spermatophyta</taxon>
        <taxon>Magnoliopsida</taxon>
        <taxon>eudicotyledons</taxon>
        <taxon>Gunneridae</taxon>
        <taxon>Pentapetalae</taxon>
        <taxon>asterids</taxon>
        <taxon>lamiids</taxon>
        <taxon>Gentianales</taxon>
        <taxon>Rubiaceae</taxon>
        <taxon>Rubioideae</taxon>
        <taxon>Spermacoceae</taxon>
        <taxon>Hedyotis-Oldenlandia complex</taxon>
        <taxon>Oldenlandia</taxon>
    </lineage>
</organism>
<feature type="coiled-coil region" evidence="8">
    <location>
        <begin position="661"/>
        <end position="688"/>
    </location>
</feature>
<feature type="compositionally biased region" description="Polar residues" evidence="9">
    <location>
        <begin position="11"/>
        <end position="20"/>
    </location>
</feature>
<evidence type="ECO:0000256" key="4">
    <source>
        <dbReference type="ARBA" id="ARBA00023054"/>
    </source>
</evidence>
<dbReference type="FunFam" id="3.40.850.10:FF:000033">
    <property type="entry name" value="Kinesin-like protein KIN-12E"/>
    <property type="match status" value="1"/>
</dbReference>
<feature type="coiled-coil region" evidence="8">
    <location>
        <begin position="2398"/>
        <end position="2586"/>
    </location>
</feature>
<evidence type="ECO:0000313" key="11">
    <source>
        <dbReference type="EMBL" id="CAI9104395.1"/>
    </source>
</evidence>
<dbReference type="InterPro" id="IPR044986">
    <property type="entry name" value="KIF15/KIN-12"/>
</dbReference>
<feature type="region of interest" description="Disordered" evidence="9">
    <location>
        <begin position="9"/>
        <end position="39"/>
    </location>
</feature>
<dbReference type="InterPro" id="IPR036961">
    <property type="entry name" value="Kinesin_motor_dom_sf"/>
</dbReference>
<evidence type="ECO:0000256" key="1">
    <source>
        <dbReference type="ARBA" id="ARBA00022701"/>
    </source>
</evidence>
<dbReference type="Proteomes" id="UP001161247">
    <property type="component" value="Chromosome 4"/>
</dbReference>
<evidence type="ECO:0000256" key="2">
    <source>
        <dbReference type="ARBA" id="ARBA00022741"/>
    </source>
</evidence>
<feature type="coiled-coil region" evidence="8">
    <location>
        <begin position="2750"/>
        <end position="2863"/>
    </location>
</feature>
<feature type="coiled-coil region" evidence="8">
    <location>
        <begin position="1031"/>
        <end position="1139"/>
    </location>
</feature>
<comment type="similarity">
    <text evidence="6">Belongs to the TRAFAC class myosin-kinesin ATPase superfamily. Kinesin family. KIN-12 subfamily.</text>
</comment>
<proteinExistence type="inferred from homology"/>
<dbReference type="SMART" id="SM00129">
    <property type="entry name" value="KISc"/>
    <property type="match status" value="1"/>
</dbReference>
<reference evidence="11" key="1">
    <citation type="submission" date="2023-03" db="EMBL/GenBank/DDBJ databases">
        <authorList>
            <person name="Julca I."/>
        </authorList>
    </citation>
    <scope>NUCLEOTIDE SEQUENCE</scope>
</reference>
<dbReference type="PROSITE" id="PS00411">
    <property type="entry name" value="KINESIN_MOTOR_1"/>
    <property type="match status" value="1"/>
</dbReference>
<feature type="binding site" evidence="7">
    <location>
        <begin position="304"/>
        <end position="311"/>
    </location>
    <ligand>
        <name>ATP</name>
        <dbReference type="ChEBI" id="CHEBI:30616"/>
    </ligand>
</feature>
<dbReference type="GO" id="GO:0003777">
    <property type="term" value="F:microtubule motor activity"/>
    <property type="evidence" value="ECO:0007669"/>
    <property type="project" value="InterPro"/>
</dbReference>
<keyword evidence="4 8" id="KW-0175">Coiled coil</keyword>
<feature type="region of interest" description="Disordered" evidence="9">
    <location>
        <begin position="67"/>
        <end position="181"/>
    </location>
</feature>
<protein>
    <submittedName>
        <fullName evidence="11">OLC1v1003057C1</fullName>
    </submittedName>
</protein>
<dbReference type="InterPro" id="IPR019821">
    <property type="entry name" value="Kinesin_motor_CS"/>
</dbReference>
<feature type="domain" description="Kinesin motor" evidence="10">
    <location>
        <begin position="223"/>
        <end position="560"/>
    </location>
</feature>
<evidence type="ECO:0000313" key="12">
    <source>
        <dbReference type="Proteomes" id="UP001161247"/>
    </source>
</evidence>
<gene>
    <name evidence="11" type="ORF">OLC1_LOCUS13329</name>
</gene>
<dbReference type="GO" id="GO:0008017">
    <property type="term" value="F:microtubule binding"/>
    <property type="evidence" value="ECO:0007669"/>
    <property type="project" value="InterPro"/>
</dbReference>